<sequence length="156" mass="18296">SKNQSMCDARVLFRSNRRDRKNKAKIQALYERQKSEIDAPLIQSTLAQPITTTIPSTIEKKLISSYQRRLFDLSTDDDDEKSLSSDDEDLPVDSNDYSDVNLIVNIQNILFLVNSMKCPKCDVHGQYDFKVTKRLGLSYLNLIYVFVWKYYTLYYW</sequence>
<gene>
    <name evidence="2" type="ORF">ZHD862_LOCUS17905</name>
</gene>
<evidence type="ECO:0000256" key="1">
    <source>
        <dbReference type="SAM" id="Phobius"/>
    </source>
</evidence>
<accession>A0A814PJS5</accession>
<dbReference type="AlphaFoldDB" id="A0A814PJS5"/>
<evidence type="ECO:0000313" key="3">
    <source>
        <dbReference type="Proteomes" id="UP000663864"/>
    </source>
</evidence>
<feature type="non-terminal residue" evidence="2">
    <location>
        <position position="1"/>
    </location>
</feature>
<dbReference type="Proteomes" id="UP000663864">
    <property type="component" value="Unassembled WGS sequence"/>
</dbReference>
<keyword evidence="1" id="KW-1133">Transmembrane helix</keyword>
<feature type="transmembrane region" description="Helical" evidence="1">
    <location>
        <begin position="135"/>
        <end position="151"/>
    </location>
</feature>
<dbReference type="EMBL" id="CAJNOT010000907">
    <property type="protein sequence ID" value="CAF1106936.1"/>
    <property type="molecule type" value="Genomic_DNA"/>
</dbReference>
<comment type="caution">
    <text evidence="2">The sequence shown here is derived from an EMBL/GenBank/DDBJ whole genome shotgun (WGS) entry which is preliminary data.</text>
</comment>
<keyword evidence="1" id="KW-0472">Membrane</keyword>
<name>A0A814PJS5_9BILA</name>
<organism evidence="2 3">
    <name type="scientific">Rotaria sordida</name>
    <dbReference type="NCBI Taxonomy" id="392033"/>
    <lineage>
        <taxon>Eukaryota</taxon>
        <taxon>Metazoa</taxon>
        <taxon>Spiralia</taxon>
        <taxon>Gnathifera</taxon>
        <taxon>Rotifera</taxon>
        <taxon>Eurotatoria</taxon>
        <taxon>Bdelloidea</taxon>
        <taxon>Philodinida</taxon>
        <taxon>Philodinidae</taxon>
        <taxon>Rotaria</taxon>
    </lineage>
</organism>
<keyword evidence="1" id="KW-0812">Transmembrane</keyword>
<evidence type="ECO:0000313" key="2">
    <source>
        <dbReference type="EMBL" id="CAF1106936.1"/>
    </source>
</evidence>
<proteinExistence type="predicted"/>
<protein>
    <submittedName>
        <fullName evidence="2">Uncharacterized protein</fullName>
    </submittedName>
</protein>
<reference evidence="2" key="1">
    <citation type="submission" date="2021-02" db="EMBL/GenBank/DDBJ databases">
        <authorList>
            <person name="Nowell W R."/>
        </authorList>
    </citation>
    <scope>NUCLEOTIDE SEQUENCE</scope>
</reference>